<dbReference type="Gene3D" id="3.40.50.300">
    <property type="entry name" value="P-loop containing nucleotide triphosphate hydrolases"/>
    <property type="match status" value="1"/>
</dbReference>
<evidence type="ECO:0000313" key="1">
    <source>
        <dbReference type="EMBL" id="PPD58313.1"/>
    </source>
</evidence>
<dbReference type="InterPro" id="IPR027417">
    <property type="entry name" value="P-loop_NTPase"/>
</dbReference>
<dbReference type="GO" id="GO:0008817">
    <property type="term" value="F:corrinoid adenosyltransferase activity"/>
    <property type="evidence" value="ECO:0007669"/>
    <property type="project" value="InterPro"/>
</dbReference>
<dbReference type="AlphaFoldDB" id="A0A2P5P7M7"/>
<dbReference type="SUPFAM" id="SSF52540">
    <property type="entry name" value="P-loop containing nucleoside triphosphate hydrolases"/>
    <property type="match status" value="1"/>
</dbReference>
<protein>
    <submittedName>
        <fullName evidence="1">Cobinamide adenolsyltransferase</fullName>
    </submittedName>
</protein>
<dbReference type="CDD" id="cd00561">
    <property type="entry name" value="CobA_ACA"/>
    <property type="match status" value="1"/>
</dbReference>
<dbReference type="GO" id="GO:0009236">
    <property type="term" value="P:cobalamin biosynthetic process"/>
    <property type="evidence" value="ECO:0007669"/>
    <property type="project" value="InterPro"/>
</dbReference>
<accession>A0A2P5P7M7</accession>
<dbReference type="InterPro" id="IPR003724">
    <property type="entry name" value="CblAdoTrfase_CobA"/>
</dbReference>
<organism evidence="1 2">
    <name type="scientific">Dehalogenimonas etheniformans</name>
    <dbReference type="NCBI Taxonomy" id="1536648"/>
    <lineage>
        <taxon>Bacteria</taxon>
        <taxon>Bacillati</taxon>
        <taxon>Chloroflexota</taxon>
        <taxon>Dehalococcoidia</taxon>
        <taxon>Dehalococcoidales</taxon>
        <taxon>Dehalococcoidaceae</taxon>
        <taxon>Dehalogenimonas</taxon>
    </lineage>
</organism>
<dbReference type="PANTHER" id="PTHR46638:SF1">
    <property type="entry name" value="CORRINOID ADENOSYLTRANSFERASE"/>
    <property type="match status" value="1"/>
</dbReference>
<dbReference type="PIRSF" id="PIRSF015617">
    <property type="entry name" value="Adensltrnsf_CobA"/>
    <property type="match status" value="1"/>
</dbReference>
<dbReference type="Proteomes" id="UP000235653">
    <property type="component" value="Unassembled WGS sequence"/>
</dbReference>
<dbReference type="RefSeq" id="WP_102331317.1">
    <property type="nucleotide sequence ID" value="NZ_CP058566.2"/>
</dbReference>
<dbReference type="OrthoDB" id="9810309at2"/>
<dbReference type="EMBL" id="JQAN02000009">
    <property type="protein sequence ID" value="PPD58313.1"/>
    <property type="molecule type" value="Genomic_DNA"/>
</dbReference>
<reference evidence="1 2" key="1">
    <citation type="journal article" date="2017" name="ISME J.">
        <title>Grape pomace compost harbors organohalide-respiring Dehalogenimonas species with novel reductive dehalogenase genes.</title>
        <authorList>
            <person name="Yang Y."/>
            <person name="Higgins S.A."/>
            <person name="Yan J."/>
            <person name="Simsir B."/>
            <person name="Chourey K."/>
            <person name="Iyer R."/>
            <person name="Hettich R.L."/>
            <person name="Baldwin B."/>
            <person name="Ogles D.M."/>
            <person name="Loffler F.E."/>
        </authorList>
    </citation>
    <scope>NUCLEOTIDE SEQUENCE [LARGE SCALE GENOMIC DNA]</scope>
    <source>
        <strain evidence="1 2">GP</strain>
    </source>
</reference>
<evidence type="ECO:0000313" key="2">
    <source>
        <dbReference type="Proteomes" id="UP000235653"/>
    </source>
</evidence>
<gene>
    <name evidence="1" type="ORF">JP09_005850</name>
</gene>
<dbReference type="Pfam" id="PF02572">
    <property type="entry name" value="CobA_CobO_BtuR"/>
    <property type="match status" value="1"/>
</dbReference>
<dbReference type="GO" id="GO:0005524">
    <property type="term" value="F:ATP binding"/>
    <property type="evidence" value="ECO:0007669"/>
    <property type="project" value="InterPro"/>
</dbReference>
<proteinExistence type="predicted"/>
<comment type="caution">
    <text evidence="1">The sequence shown here is derived from an EMBL/GenBank/DDBJ whole genome shotgun (WGS) entry which is preliminary data.</text>
</comment>
<sequence>MELEGKVQVFTGDGRGKTSAALGTALRASGYGLKCFIVFFMKGPHKYGEYASLKKLGIDFQAFGRPNFLSPEDISPEDLNLSEQALKAARNAMESGKYDVIILDELNTATSWEIVDIGEVLKLIDNKPKGVELVLTGRYAPDRIIEKADYVAELKNIRHPFDLGLSARKGIDF</sequence>
<name>A0A2P5P7M7_9CHLR</name>
<keyword evidence="2" id="KW-1185">Reference proteome</keyword>
<dbReference type="PANTHER" id="PTHR46638">
    <property type="entry name" value="CORRINOID ADENOSYLTRANSFERASE"/>
    <property type="match status" value="1"/>
</dbReference>